<evidence type="ECO:0000313" key="2">
    <source>
        <dbReference type="Proteomes" id="UP000326912"/>
    </source>
</evidence>
<name>A0A5J4KTM0_9CHLR</name>
<dbReference type="EMBL" id="BKZW01000003">
    <property type="protein sequence ID" value="GER91245.1"/>
    <property type="molecule type" value="Genomic_DNA"/>
</dbReference>
<evidence type="ECO:0000313" key="1">
    <source>
        <dbReference type="EMBL" id="GER91245.1"/>
    </source>
</evidence>
<accession>A0A5J4KTM0</accession>
<keyword evidence="2" id="KW-1185">Reference proteome</keyword>
<dbReference type="Proteomes" id="UP000326912">
    <property type="component" value="Unassembled WGS sequence"/>
</dbReference>
<reference evidence="1 2" key="1">
    <citation type="submission" date="2019-10" db="EMBL/GenBank/DDBJ databases">
        <title>Dictyobacter vulcani sp. nov., within the class Ktedonobacteria, isolated from soil of volcanic Mt. Zao.</title>
        <authorList>
            <person name="Zheng Y."/>
            <person name="Wang C.M."/>
            <person name="Sakai Y."/>
            <person name="Abe K."/>
            <person name="Yokota A."/>
            <person name="Yabe S."/>
        </authorList>
    </citation>
    <scope>NUCLEOTIDE SEQUENCE [LARGE SCALE GENOMIC DNA]</scope>
    <source>
        <strain evidence="1 2">W12</strain>
    </source>
</reference>
<dbReference type="InterPro" id="IPR005361">
    <property type="entry name" value="UPF0158"/>
</dbReference>
<dbReference type="RefSeq" id="WP_151758906.1">
    <property type="nucleotide sequence ID" value="NZ_BKZW01000003.1"/>
</dbReference>
<dbReference type="AlphaFoldDB" id="A0A5J4KTM0"/>
<protein>
    <submittedName>
        <fullName evidence="1">Uncharacterized protein</fullName>
    </submittedName>
</protein>
<proteinExistence type="predicted"/>
<organism evidence="1 2">
    <name type="scientific">Dictyobacter vulcani</name>
    <dbReference type="NCBI Taxonomy" id="2607529"/>
    <lineage>
        <taxon>Bacteria</taxon>
        <taxon>Bacillati</taxon>
        <taxon>Chloroflexota</taxon>
        <taxon>Ktedonobacteria</taxon>
        <taxon>Ktedonobacterales</taxon>
        <taxon>Dictyobacteraceae</taxon>
        <taxon>Dictyobacter</taxon>
    </lineage>
</organism>
<dbReference type="Pfam" id="PF03682">
    <property type="entry name" value="UPF0158"/>
    <property type="match status" value="1"/>
</dbReference>
<comment type="caution">
    <text evidence="1">The sequence shown here is derived from an EMBL/GenBank/DDBJ whole genome shotgun (WGS) entry which is preliminary data.</text>
</comment>
<gene>
    <name evidence="1" type="ORF">KDW_54070</name>
</gene>
<sequence length="150" mass="17174">MFKLPNGKPIDDGMLEIALSTTDESTAYLNIETGAIVYFTDDEEIAAQQNQGVTLDDVIGNDSYVLIKPISSRESYSWMEDFINEIVEPGDTQAAEKLSIAIRGKGAFRRFKDVLRMVDEQWLKAWYTWEEEQRNRSIQQWIDDVATQNA</sequence>